<dbReference type="Proteomes" id="UP001209878">
    <property type="component" value="Unassembled WGS sequence"/>
</dbReference>
<feature type="region of interest" description="Disordered" evidence="1">
    <location>
        <begin position="1"/>
        <end position="20"/>
    </location>
</feature>
<evidence type="ECO:0000313" key="3">
    <source>
        <dbReference type="Proteomes" id="UP001209878"/>
    </source>
</evidence>
<protein>
    <submittedName>
        <fullName evidence="2">Uncharacterized protein</fullName>
    </submittedName>
</protein>
<dbReference type="AlphaFoldDB" id="A0AAD9JX27"/>
<proteinExistence type="predicted"/>
<keyword evidence="3" id="KW-1185">Reference proteome</keyword>
<accession>A0AAD9JX27</accession>
<organism evidence="2 3">
    <name type="scientific">Ridgeia piscesae</name>
    <name type="common">Tubeworm</name>
    <dbReference type="NCBI Taxonomy" id="27915"/>
    <lineage>
        <taxon>Eukaryota</taxon>
        <taxon>Metazoa</taxon>
        <taxon>Spiralia</taxon>
        <taxon>Lophotrochozoa</taxon>
        <taxon>Annelida</taxon>
        <taxon>Polychaeta</taxon>
        <taxon>Sedentaria</taxon>
        <taxon>Canalipalpata</taxon>
        <taxon>Sabellida</taxon>
        <taxon>Siboglinidae</taxon>
        <taxon>Ridgeia</taxon>
    </lineage>
</organism>
<gene>
    <name evidence="2" type="ORF">NP493_1668g00001</name>
</gene>
<evidence type="ECO:0000256" key="1">
    <source>
        <dbReference type="SAM" id="MobiDB-lite"/>
    </source>
</evidence>
<name>A0AAD9JX27_RIDPI</name>
<dbReference type="EMBL" id="JAODUO010001671">
    <property type="protein sequence ID" value="KAK2160078.1"/>
    <property type="molecule type" value="Genomic_DNA"/>
</dbReference>
<reference evidence="2" key="1">
    <citation type="journal article" date="2023" name="Mol. Biol. Evol.">
        <title>Third-Generation Sequencing Reveals the Adaptive Role of the Epigenome in Three Deep-Sea Polychaetes.</title>
        <authorList>
            <person name="Perez M."/>
            <person name="Aroh O."/>
            <person name="Sun Y."/>
            <person name="Lan Y."/>
            <person name="Juniper S.K."/>
            <person name="Young C.R."/>
            <person name="Angers B."/>
            <person name="Qian P.Y."/>
        </authorList>
    </citation>
    <scope>NUCLEOTIDE SEQUENCE</scope>
    <source>
        <strain evidence="2">R07B-5</strain>
    </source>
</reference>
<evidence type="ECO:0000313" key="2">
    <source>
        <dbReference type="EMBL" id="KAK2160078.1"/>
    </source>
</evidence>
<sequence length="84" mass="8823">MAQITSSGGGAGAEPESTRICAPDLDDFSQKLTADDARSLVDMLKLAVAKRAGERGKEALTDVLTALGKTYPQVGKRKPTPVCF</sequence>
<comment type="caution">
    <text evidence="2">The sequence shown here is derived from an EMBL/GenBank/DDBJ whole genome shotgun (WGS) entry which is preliminary data.</text>
</comment>